<reference evidence="1 2" key="1">
    <citation type="submission" date="2023-11" db="EMBL/GenBank/DDBJ databases">
        <title>30 novel species of actinomycetes from the DSMZ collection.</title>
        <authorList>
            <person name="Nouioui I."/>
        </authorList>
    </citation>
    <scope>NUCLEOTIDE SEQUENCE [LARGE SCALE GENOMIC DNA]</scope>
    <source>
        <strain evidence="1 2">DSM 41524</strain>
    </source>
</reference>
<evidence type="ECO:0000313" key="1">
    <source>
        <dbReference type="EMBL" id="MEE4598132.1"/>
    </source>
</evidence>
<accession>A0ABU7Q9S7</accession>
<sequence>MTAFTDAEPGGSSRASLDAVFEGHSRHFLPGKTGPRVPLRQFVMLAPTASLPIPVLSETLDTSITAAFQWTRRLLAAGTPTYGESCG</sequence>
<evidence type="ECO:0008006" key="3">
    <source>
        <dbReference type="Google" id="ProtNLM"/>
    </source>
</evidence>
<protein>
    <recommendedName>
        <fullName evidence="3">Transposase IS701-like DDE domain-containing protein</fullName>
    </recommendedName>
</protein>
<name>A0ABU7Q9S7_9ACTN</name>
<comment type="caution">
    <text evidence="1">The sequence shown here is derived from an EMBL/GenBank/DDBJ whole genome shotgun (WGS) entry which is preliminary data.</text>
</comment>
<keyword evidence="2" id="KW-1185">Reference proteome</keyword>
<evidence type="ECO:0000313" key="2">
    <source>
        <dbReference type="Proteomes" id="UP001354709"/>
    </source>
</evidence>
<gene>
    <name evidence="1" type="ORF">V2J94_40875</name>
</gene>
<dbReference type="EMBL" id="JAZBJO010000044">
    <property type="protein sequence ID" value="MEE4598132.1"/>
    <property type="molecule type" value="Genomic_DNA"/>
</dbReference>
<proteinExistence type="predicted"/>
<organism evidence="1 2">
    <name type="scientific">Streptomyces asiaticus subsp. ignotus</name>
    <dbReference type="NCBI Taxonomy" id="3098222"/>
    <lineage>
        <taxon>Bacteria</taxon>
        <taxon>Bacillati</taxon>
        <taxon>Actinomycetota</taxon>
        <taxon>Actinomycetes</taxon>
        <taxon>Kitasatosporales</taxon>
        <taxon>Streptomycetaceae</taxon>
        <taxon>Streptomyces</taxon>
        <taxon>Streptomyces violaceusniger group</taxon>
    </lineage>
</organism>
<dbReference type="RefSeq" id="WP_330815229.1">
    <property type="nucleotide sequence ID" value="NZ_JAZBJO010000044.1"/>
</dbReference>
<dbReference type="Proteomes" id="UP001354709">
    <property type="component" value="Unassembled WGS sequence"/>
</dbReference>